<keyword evidence="1" id="KW-0969">Cilium</keyword>
<dbReference type="SUPFAM" id="SSF64518">
    <property type="entry name" value="Phase 1 flagellin"/>
    <property type="match status" value="1"/>
</dbReference>
<dbReference type="EMBL" id="PDKB01000003">
    <property type="protein sequence ID" value="RBQ29768.1"/>
    <property type="molecule type" value="Genomic_DNA"/>
</dbReference>
<keyword evidence="2" id="KW-1185">Reference proteome</keyword>
<sequence length="383" mass="41995">MISSINSTIYRIGLLDQTQTKLNNQLASGDKLQYGSDDSVLYSRLVHVDNSIQTNNGLRDQINRVDVLNKTSDTSLNDAKKNVEYIKSELIKANTSTTGIEGLEAIAQNLAGMKESIFNLANTSTEGQYVFSGSDASVKPFVMDANGKVTYQGNDSLRKVAIDDGSYRDAGVNGLDAFYYTTDSGLKGETLTFKEGDRIVDQDGNEWKLNSPTNDTLTKTNWDGSTETLAVIHDPVTGEYQASLPTADGTKFEARRSVFDMLDEAVRSLRGLDELGNPVSPTDDTANYEFRRAGISKAVDEISKVHDSLTISHSDLGAKNKTFQVSLERLNSKNTQLGILKTELGKANEADIAIKLKALELSYASVYSTVNRTFELSLVNFMR</sequence>
<reference evidence="1 2" key="1">
    <citation type="submission" date="2017-10" db="EMBL/GenBank/DDBJ databases">
        <title>Genomics of the genus Arcobacter.</title>
        <authorList>
            <person name="Perez-Cataluna A."/>
            <person name="Figueras M.J."/>
        </authorList>
    </citation>
    <scope>NUCLEOTIDE SEQUENCE [LARGE SCALE GENOMIC DNA]</scope>
    <source>
        <strain evidence="1 2">CECT 9230</strain>
    </source>
</reference>
<dbReference type="GO" id="GO:0005198">
    <property type="term" value="F:structural molecule activity"/>
    <property type="evidence" value="ECO:0007669"/>
    <property type="project" value="InterPro"/>
</dbReference>
<keyword evidence="1" id="KW-0282">Flagellum</keyword>
<dbReference type="InterPro" id="IPR001492">
    <property type="entry name" value="Flagellin"/>
</dbReference>
<dbReference type="AlphaFoldDB" id="A0A366MU21"/>
<dbReference type="Proteomes" id="UP000252669">
    <property type="component" value="Unassembled WGS sequence"/>
</dbReference>
<dbReference type="RefSeq" id="WP_113892958.1">
    <property type="nucleotide sequence ID" value="NZ_JANJGA010000004.1"/>
</dbReference>
<organism evidence="1 2">
    <name type="scientific">Aliarcobacter vitoriensis</name>
    <dbReference type="NCBI Taxonomy" id="2011099"/>
    <lineage>
        <taxon>Bacteria</taxon>
        <taxon>Pseudomonadati</taxon>
        <taxon>Campylobacterota</taxon>
        <taxon>Epsilonproteobacteria</taxon>
        <taxon>Campylobacterales</taxon>
        <taxon>Arcobacteraceae</taxon>
        <taxon>Aliarcobacter</taxon>
    </lineage>
</organism>
<proteinExistence type="predicted"/>
<dbReference type="PANTHER" id="PTHR42792:SF1">
    <property type="entry name" value="FLAGELLAR HOOK-ASSOCIATED PROTEIN 3"/>
    <property type="match status" value="1"/>
</dbReference>
<keyword evidence="1" id="KW-0966">Cell projection</keyword>
<gene>
    <name evidence="1" type="ORF">CRU91_02205</name>
</gene>
<dbReference type="OrthoDB" id="9758307at2"/>
<accession>A0A366MU21</accession>
<evidence type="ECO:0000313" key="1">
    <source>
        <dbReference type="EMBL" id="RBQ29768.1"/>
    </source>
</evidence>
<comment type="caution">
    <text evidence="1">The sequence shown here is derived from an EMBL/GenBank/DDBJ whole genome shotgun (WGS) entry which is preliminary data.</text>
</comment>
<name>A0A366MU21_9BACT</name>
<dbReference type="PANTHER" id="PTHR42792">
    <property type="entry name" value="FLAGELLIN"/>
    <property type="match status" value="1"/>
</dbReference>
<dbReference type="GO" id="GO:0009288">
    <property type="term" value="C:bacterial-type flagellum"/>
    <property type="evidence" value="ECO:0007669"/>
    <property type="project" value="InterPro"/>
</dbReference>
<dbReference type="Gene3D" id="1.20.1330.10">
    <property type="entry name" value="f41 fragment of flagellin, N-terminal domain"/>
    <property type="match status" value="1"/>
</dbReference>
<protein>
    <submittedName>
        <fullName evidence="1">Flagellar biosynthesis protein FlgL</fullName>
    </submittedName>
</protein>
<evidence type="ECO:0000313" key="2">
    <source>
        <dbReference type="Proteomes" id="UP000252669"/>
    </source>
</evidence>